<name>A0A7X8TN97_9VIBR</name>
<gene>
    <name evidence="1" type="ORF">HGP28_03255</name>
</gene>
<accession>A0A7X8TN97</accession>
<keyword evidence="2" id="KW-1185">Reference proteome</keyword>
<protein>
    <submittedName>
        <fullName evidence="1">DUF3081 domain-containing protein</fullName>
    </submittedName>
</protein>
<dbReference type="AlphaFoldDB" id="A0A7X8TN97"/>
<sequence length="96" mass="11486">MQNELEISKVLEVFEWIRRHGEATDNGYRYDDMEVTSDYDGYTLYFAAHDVTLTIGFHQTYLWHYDDANHKERFMASLNRLIAKVDESEDEGYHEE</sequence>
<dbReference type="InterPro" id="IPR021432">
    <property type="entry name" value="DUF3081"/>
</dbReference>
<dbReference type="RefSeq" id="WP_168834998.1">
    <property type="nucleotide sequence ID" value="NZ_JABAIK010000002.1"/>
</dbReference>
<organism evidence="1 2">
    <name type="scientific">Vibrio agarilyticus</name>
    <dbReference type="NCBI Taxonomy" id="2726741"/>
    <lineage>
        <taxon>Bacteria</taxon>
        <taxon>Pseudomonadati</taxon>
        <taxon>Pseudomonadota</taxon>
        <taxon>Gammaproteobacteria</taxon>
        <taxon>Vibrionales</taxon>
        <taxon>Vibrionaceae</taxon>
        <taxon>Vibrio</taxon>
    </lineage>
</organism>
<dbReference type="Proteomes" id="UP000535589">
    <property type="component" value="Unassembled WGS sequence"/>
</dbReference>
<dbReference type="Pfam" id="PF11280">
    <property type="entry name" value="DUF3081"/>
    <property type="match status" value="1"/>
</dbReference>
<dbReference type="EMBL" id="JABAIK010000002">
    <property type="protein sequence ID" value="NLS11907.1"/>
    <property type="molecule type" value="Genomic_DNA"/>
</dbReference>
<evidence type="ECO:0000313" key="2">
    <source>
        <dbReference type="Proteomes" id="UP000535589"/>
    </source>
</evidence>
<reference evidence="1 2" key="1">
    <citation type="submission" date="2020-04" db="EMBL/GenBank/DDBJ databases">
        <title>Vibrio sp. SM6, a novel species isolated from seawater.</title>
        <authorList>
            <person name="Wang X."/>
        </authorList>
    </citation>
    <scope>NUCLEOTIDE SEQUENCE [LARGE SCALE GENOMIC DNA]</scope>
    <source>
        <strain evidence="1 2">SM6</strain>
    </source>
</reference>
<comment type="caution">
    <text evidence="1">The sequence shown here is derived from an EMBL/GenBank/DDBJ whole genome shotgun (WGS) entry which is preliminary data.</text>
</comment>
<proteinExistence type="predicted"/>
<evidence type="ECO:0000313" key="1">
    <source>
        <dbReference type="EMBL" id="NLS11907.1"/>
    </source>
</evidence>